<comment type="caution">
    <text evidence="8">The sequence shown here is derived from an EMBL/GenBank/DDBJ whole genome shotgun (WGS) entry which is preliminary data.</text>
</comment>
<protein>
    <submittedName>
        <fullName evidence="8">YqaE/Pmp3 family membrane protein</fullName>
    </submittedName>
</protein>
<dbReference type="RefSeq" id="WP_409931040.1">
    <property type="nucleotide sequence ID" value="NZ_CAKMTQ010000015.1"/>
</dbReference>
<evidence type="ECO:0000256" key="4">
    <source>
        <dbReference type="ARBA" id="ARBA00022989"/>
    </source>
</evidence>
<name>A0AAU9Q4X0_9VIBR</name>
<reference evidence="8" key="1">
    <citation type="submission" date="2022-01" db="EMBL/GenBank/DDBJ databases">
        <authorList>
            <person name="Lagorce A."/>
        </authorList>
    </citation>
    <scope>NUCLEOTIDE SEQUENCE</scope>
    <source>
        <strain evidence="8">Th15_F1_D04</strain>
    </source>
</reference>
<evidence type="ECO:0000256" key="6">
    <source>
        <dbReference type="SAM" id="MobiDB-lite"/>
    </source>
</evidence>
<dbReference type="Pfam" id="PF01679">
    <property type="entry name" value="Pmp3"/>
    <property type="match status" value="1"/>
</dbReference>
<dbReference type="Proteomes" id="UP001295420">
    <property type="component" value="Unassembled WGS sequence"/>
</dbReference>
<comment type="subcellular location">
    <subcellularLocation>
        <location evidence="1">Membrane</location>
    </subcellularLocation>
</comment>
<organism evidence="8 9">
    <name type="scientific">Vibrio owensii</name>
    <dbReference type="NCBI Taxonomy" id="696485"/>
    <lineage>
        <taxon>Bacteria</taxon>
        <taxon>Pseudomonadati</taxon>
        <taxon>Pseudomonadota</taxon>
        <taxon>Gammaproteobacteria</taxon>
        <taxon>Vibrionales</taxon>
        <taxon>Vibrionaceae</taxon>
        <taxon>Vibrio</taxon>
    </lineage>
</organism>
<sequence>MKLLLAILLPWLHFFTLGRLWSGAVCLLLQLTLIGWLPAAIWAVYTLMQDEPEKERETDTPAPNAPAHKIAEKAPASNDGGDGE</sequence>
<keyword evidence="5 7" id="KW-0472">Membrane</keyword>
<evidence type="ECO:0000313" key="8">
    <source>
        <dbReference type="EMBL" id="CAH1528833.1"/>
    </source>
</evidence>
<evidence type="ECO:0000256" key="7">
    <source>
        <dbReference type="SAM" id="Phobius"/>
    </source>
</evidence>
<accession>A0AAU9Q4X0</accession>
<gene>
    <name evidence="8" type="ORF">THF1D04_220052</name>
</gene>
<dbReference type="AlphaFoldDB" id="A0AAU9Q4X0"/>
<evidence type="ECO:0000256" key="3">
    <source>
        <dbReference type="ARBA" id="ARBA00022692"/>
    </source>
</evidence>
<evidence type="ECO:0000256" key="1">
    <source>
        <dbReference type="ARBA" id="ARBA00004370"/>
    </source>
</evidence>
<dbReference type="InterPro" id="IPR000612">
    <property type="entry name" value="PMP3"/>
</dbReference>
<keyword evidence="4 7" id="KW-1133">Transmembrane helix</keyword>
<proteinExistence type="inferred from homology"/>
<evidence type="ECO:0000313" key="9">
    <source>
        <dbReference type="Proteomes" id="UP001295420"/>
    </source>
</evidence>
<evidence type="ECO:0000256" key="5">
    <source>
        <dbReference type="ARBA" id="ARBA00023136"/>
    </source>
</evidence>
<feature type="region of interest" description="Disordered" evidence="6">
    <location>
        <begin position="52"/>
        <end position="84"/>
    </location>
</feature>
<keyword evidence="3 7" id="KW-0812">Transmembrane</keyword>
<dbReference type="GO" id="GO:0016020">
    <property type="term" value="C:membrane"/>
    <property type="evidence" value="ECO:0007669"/>
    <property type="project" value="UniProtKB-SubCell"/>
</dbReference>
<evidence type="ECO:0000256" key="2">
    <source>
        <dbReference type="ARBA" id="ARBA00009530"/>
    </source>
</evidence>
<feature type="transmembrane region" description="Helical" evidence="7">
    <location>
        <begin position="28"/>
        <end position="48"/>
    </location>
</feature>
<dbReference type="EMBL" id="CAKMTQ010000015">
    <property type="protein sequence ID" value="CAH1528833.1"/>
    <property type="molecule type" value="Genomic_DNA"/>
</dbReference>
<comment type="similarity">
    <text evidence="2">Belongs to the UPF0057 (PMP3) family.</text>
</comment>